<dbReference type="AlphaFoldDB" id="A0A2I2GEN3"/>
<dbReference type="OrthoDB" id="5952526at2759"/>
<dbReference type="Pfam" id="PF01753">
    <property type="entry name" value="zf-MYND"/>
    <property type="match status" value="1"/>
</dbReference>
<keyword evidence="7" id="KW-1185">Reference proteome</keyword>
<reference evidence="6 7" key="1">
    <citation type="submission" date="2016-12" db="EMBL/GenBank/DDBJ databases">
        <title>The genomes of Aspergillus section Nigri reveals drivers in fungal speciation.</title>
        <authorList>
            <consortium name="DOE Joint Genome Institute"/>
            <person name="Vesth T.C."/>
            <person name="Nybo J."/>
            <person name="Theobald S."/>
            <person name="Brandl J."/>
            <person name="Frisvad J.C."/>
            <person name="Nielsen K.F."/>
            <person name="Lyhne E.K."/>
            <person name="Kogle M.E."/>
            <person name="Kuo A."/>
            <person name="Riley R."/>
            <person name="Clum A."/>
            <person name="Nolan M."/>
            <person name="Lipzen A."/>
            <person name="Salamov A."/>
            <person name="Henrissat B."/>
            <person name="Wiebenga A."/>
            <person name="De Vries R.P."/>
            <person name="Grigoriev I.V."/>
            <person name="Mortensen U.H."/>
            <person name="Andersen M.R."/>
            <person name="Baker S.E."/>
        </authorList>
    </citation>
    <scope>NUCLEOTIDE SEQUENCE [LARGE SCALE GENOMIC DNA]</scope>
    <source>
        <strain evidence="6 7">IBT 23096</strain>
    </source>
</reference>
<protein>
    <recommendedName>
        <fullName evidence="5">MYND-type domain-containing protein</fullName>
    </recommendedName>
</protein>
<keyword evidence="3" id="KW-0862">Zinc</keyword>
<dbReference type="InterPro" id="IPR002893">
    <property type="entry name" value="Znf_MYND"/>
</dbReference>
<dbReference type="PROSITE" id="PS50865">
    <property type="entry name" value="ZF_MYND_2"/>
    <property type="match status" value="1"/>
</dbReference>
<evidence type="ECO:0000313" key="7">
    <source>
        <dbReference type="Proteomes" id="UP000234275"/>
    </source>
</evidence>
<evidence type="ECO:0000313" key="6">
    <source>
        <dbReference type="EMBL" id="PLB51322.1"/>
    </source>
</evidence>
<keyword evidence="2 4" id="KW-0863">Zinc-finger</keyword>
<evidence type="ECO:0000256" key="2">
    <source>
        <dbReference type="ARBA" id="ARBA00022771"/>
    </source>
</evidence>
<comment type="caution">
    <text evidence="6">The sequence shown here is derived from an EMBL/GenBank/DDBJ whole genome shotgun (WGS) entry which is preliminary data.</text>
</comment>
<evidence type="ECO:0000259" key="5">
    <source>
        <dbReference type="PROSITE" id="PS50865"/>
    </source>
</evidence>
<gene>
    <name evidence="6" type="ORF">P170DRAFT_493610</name>
</gene>
<keyword evidence="1" id="KW-0479">Metal-binding</keyword>
<dbReference type="GO" id="GO:0008270">
    <property type="term" value="F:zinc ion binding"/>
    <property type="evidence" value="ECO:0007669"/>
    <property type="project" value="UniProtKB-KW"/>
</dbReference>
<dbReference type="RefSeq" id="XP_024706624.1">
    <property type="nucleotide sequence ID" value="XM_024854050.1"/>
</dbReference>
<dbReference type="Proteomes" id="UP000234275">
    <property type="component" value="Unassembled WGS sequence"/>
</dbReference>
<dbReference type="EMBL" id="MSFO01000003">
    <property type="protein sequence ID" value="PLB51322.1"/>
    <property type="molecule type" value="Genomic_DNA"/>
</dbReference>
<dbReference type="Gene3D" id="6.10.140.2220">
    <property type="match status" value="1"/>
</dbReference>
<accession>A0A2I2GEN3</accession>
<name>A0A2I2GEN3_9EURO</name>
<dbReference type="VEuPathDB" id="FungiDB:P170DRAFT_493610"/>
<proteinExistence type="predicted"/>
<organism evidence="6 7">
    <name type="scientific">Aspergillus steynii IBT 23096</name>
    <dbReference type="NCBI Taxonomy" id="1392250"/>
    <lineage>
        <taxon>Eukaryota</taxon>
        <taxon>Fungi</taxon>
        <taxon>Dikarya</taxon>
        <taxon>Ascomycota</taxon>
        <taxon>Pezizomycotina</taxon>
        <taxon>Eurotiomycetes</taxon>
        <taxon>Eurotiomycetidae</taxon>
        <taxon>Eurotiales</taxon>
        <taxon>Aspergillaceae</taxon>
        <taxon>Aspergillus</taxon>
        <taxon>Aspergillus subgen. Circumdati</taxon>
    </lineage>
</organism>
<dbReference type="GeneID" id="36561755"/>
<dbReference type="SUPFAM" id="SSF144232">
    <property type="entry name" value="HIT/MYND zinc finger-like"/>
    <property type="match status" value="1"/>
</dbReference>
<evidence type="ECO:0000256" key="3">
    <source>
        <dbReference type="ARBA" id="ARBA00022833"/>
    </source>
</evidence>
<feature type="domain" description="MYND-type" evidence="5">
    <location>
        <begin position="11"/>
        <end position="49"/>
    </location>
</feature>
<evidence type="ECO:0000256" key="4">
    <source>
        <dbReference type="PROSITE-ProRule" id="PRU00134"/>
    </source>
</evidence>
<sequence length="335" mass="38264">MGSEELIRSGCAYCNSSSNLNPCKGGCMVALYCSQEHQKADEEEHKPKCQAIHEQRLEHLFVRNKIIEHVGPSGRTLMITATKAYLTNKAWLMEYLSSLQELRMALSQVHTRQAIEQEMELVEKWHGSQTIAEFVSGYMRVTPYLIRLDRDDECRPLYLDGLNDLRVHRDHTYRTPGIHILGLIQGCLLKILLRVRVAVDLVSLKMAAQVAGPKVPTEILDVIRREVVTSPLVWKKRPVLEASNHDREIGELHKDIQLMAGHVHSHNQYLWRSMFPDESFGKALDDLEMEKPQEVSEAEGTVEWLQKAWSESPGALDYLLGVLRKTILTDGFETR</sequence>
<evidence type="ECO:0000256" key="1">
    <source>
        <dbReference type="ARBA" id="ARBA00022723"/>
    </source>
</evidence>